<dbReference type="AlphaFoldDB" id="M1VAX0"/>
<dbReference type="InterPro" id="IPR004387">
    <property type="entry name" value="Pept_M50_Zn"/>
</dbReference>
<evidence type="ECO:0000256" key="1">
    <source>
        <dbReference type="ARBA" id="ARBA00001947"/>
    </source>
</evidence>
<dbReference type="Pfam" id="PF02163">
    <property type="entry name" value="Peptidase_M50"/>
    <property type="match status" value="1"/>
</dbReference>
<feature type="transmembrane region" description="Helical" evidence="11">
    <location>
        <begin position="394"/>
        <end position="415"/>
    </location>
</feature>
<dbReference type="SUPFAM" id="SSF50156">
    <property type="entry name" value="PDZ domain-like"/>
    <property type="match status" value="1"/>
</dbReference>
<keyword evidence="9 13" id="KW-0482">Metalloprotease</keyword>
<reference evidence="13 14" key="2">
    <citation type="journal article" date="2007" name="BMC Biol.">
        <title>A 100%-complete sequence reveals unusually simple genomic features in the hot-spring red alga Cyanidioschyzon merolae.</title>
        <authorList>
            <person name="Nozaki H."/>
            <person name="Takano H."/>
            <person name="Misumi O."/>
            <person name="Terasawa K."/>
            <person name="Matsuzaki M."/>
            <person name="Maruyama S."/>
            <person name="Nishida K."/>
            <person name="Yagisawa F."/>
            <person name="Yoshida Y."/>
            <person name="Fujiwara T."/>
            <person name="Takio S."/>
            <person name="Tamura K."/>
            <person name="Chung S.J."/>
            <person name="Nakamura S."/>
            <person name="Kuroiwa H."/>
            <person name="Tanaka K."/>
            <person name="Sato N."/>
            <person name="Kuroiwa T."/>
        </authorList>
    </citation>
    <scope>NUCLEOTIDE SEQUENCE [LARGE SCALE GENOMIC DNA]</scope>
    <source>
        <strain evidence="13 14">10D</strain>
    </source>
</reference>
<dbReference type="GeneID" id="16996987"/>
<keyword evidence="6" id="KW-0378">Hydrolase</keyword>
<dbReference type="GO" id="GO:0004222">
    <property type="term" value="F:metalloendopeptidase activity"/>
    <property type="evidence" value="ECO:0007669"/>
    <property type="project" value="InterPro"/>
</dbReference>
<dbReference type="InterPro" id="IPR041489">
    <property type="entry name" value="PDZ_6"/>
</dbReference>
<dbReference type="GO" id="GO:0016020">
    <property type="term" value="C:membrane"/>
    <property type="evidence" value="ECO:0007669"/>
    <property type="project" value="UniProtKB-SubCell"/>
</dbReference>
<keyword evidence="7" id="KW-0862">Zinc</keyword>
<feature type="transmembrane region" description="Helical" evidence="11">
    <location>
        <begin position="346"/>
        <end position="364"/>
    </location>
</feature>
<proteinExistence type="inferred from homology"/>
<dbReference type="OMA" id="EYGHFWA"/>
<dbReference type="Gramene" id="CMR030CT">
    <property type="protein sequence ID" value="CMR030CT"/>
    <property type="gene ID" value="CMR030C"/>
</dbReference>
<dbReference type="GO" id="GO:0006508">
    <property type="term" value="P:proteolysis"/>
    <property type="evidence" value="ECO:0007669"/>
    <property type="project" value="UniProtKB-KW"/>
</dbReference>
<protein>
    <submittedName>
        <fullName evidence="13">Probable membrane-associated zinc metalloprotease</fullName>
    </submittedName>
</protein>
<evidence type="ECO:0000256" key="2">
    <source>
        <dbReference type="ARBA" id="ARBA00004141"/>
    </source>
</evidence>
<dbReference type="InterPro" id="IPR008915">
    <property type="entry name" value="Peptidase_M50"/>
</dbReference>
<dbReference type="RefSeq" id="XP_005538350.1">
    <property type="nucleotide sequence ID" value="XM_005538293.1"/>
</dbReference>
<evidence type="ECO:0000256" key="7">
    <source>
        <dbReference type="ARBA" id="ARBA00022833"/>
    </source>
</evidence>
<dbReference type="PROSITE" id="PS50106">
    <property type="entry name" value="PDZ"/>
    <property type="match status" value="1"/>
</dbReference>
<evidence type="ECO:0000259" key="12">
    <source>
        <dbReference type="PROSITE" id="PS50106"/>
    </source>
</evidence>
<organism evidence="13 14">
    <name type="scientific">Cyanidioschyzon merolae (strain NIES-3377 / 10D)</name>
    <name type="common">Unicellular red alga</name>
    <dbReference type="NCBI Taxonomy" id="280699"/>
    <lineage>
        <taxon>Eukaryota</taxon>
        <taxon>Rhodophyta</taxon>
        <taxon>Bangiophyceae</taxon>
        <taxon>Cyanidiales</taxon>
        <taxon>Cyanidiaceae</taxon>
        <taxon>Cyanidioschyzon</taxon>
    </lineage>
</organism>
<keyword evidence="10 11" id="KW-0472">Membrane</keyword>
<dbReference type="PANTHER" id="PTHR42837">
    <property type="entry name" value="REGULATOR OF SIGMA-E PROTEASE RSEP"/>
    <property type="match status" value="1"/>
</dbReference>
<feature type="domain" description="PDZ" evidence="12">
    <location>
        <begin position="196"/>
        <end position="244"/>
    </location>
</feature>
<evidence type="ECO:0000256" key="11">
    <source>
        <dbReference type="SAM" id="Phobius"/>
    </source>
</evidence>
<evidence type="ECO:0000256" key="3">
    <source>
        <dbReference type="ARBA" id="ARBA00009989"/>
    </source>
</evidence>
<evidence type="ECO:0000256" key="8">
    <source>
        <dbReference type="ARBA" id="ARBA00022989"/>
    </source>
</evidence>
<evidence type="ECO:0000256" key="6">
    <source>
        <dbReference type="ARBA" id="ARBA00022801"/>
    </source>
</evidence>
<keyword evidence="14" id="KW-1185">Reference proteome</keyword>
<evidence type="ECO:0000256" key="9">
    <source>
        <dbReference type="ARBA" id="ARBA00023049"/>
    </source>
</evidence>
<comment type="cofactor">
    <cofactor evidence="1">
        <name>Zn(2+)</name>
        <dbReference type="ChEBI" id="CHEBI:29105"/>
    </cofactor>
</comment>
<dbReference type="Pfam" id="PF17820">
    <property type="entry name" value="PDZ_6"/>
    <property type="match status" value="1"/>
</dbReference>
<dbReference type="KEGG" id="cme:CYME_CMR030C"/>
<dbReference type="EMBL" id="AP006500">
    <property type="protein sequence ID" value="BAM82314.1"/>
    <property type="molecule type" value="Genomic_DNA"/>
</dbReference>
<keyword evidence="4" id="KW-0645">Protease</keyword>
<dbReference type="CDD" id="cd06163">
    <property type="entry name" value="S2P-M50_PDZ_RseP-like"/>
    <property type="match status" value="1"/>
</dbReference>
<accession>M1VAX0</accession>
<dbReference type="OrthoDB" id="445896at2759"/>
<evidence type="ECO:0000256" key="5">
    <source>
        <dbReference type="ARBA" id="ARBA00022692"/>
    </source>
</evidence>
<dbReference type="Proteomes" id="UP000007014">
    <property type="component" value="Chromosome 18"/>
</dbReference>
<dbReference type="STRING" id="280699.M1VAX0"/>
<reference evidence="13 14" key="1">
    <citation type="journal article" date="2004" name="Nature">
        <title>Genome sequence of the ultrasmall unicellular red alga Cyanidioschyzon merolae 10D.</title>
        <authorList>
            <person name="Matsuzaki M."/>
            <person name="Misumi O."/>
            <person name="Shin-i T."/>
            <person name="Maruyama S."/>
            <person name="Takahara M."/>
            <person name="Miyagishima S."/>
            <person name="Mori T."/>
            <person name="Nishida K."/>
            <person name="Yagisawa F."/>
            <person name="Nishida K."/>
            <person name="Yoshida Y."/>
            <person name="Nishimura Y."/>
            <person name="Nakao S."/>
            <person name="Kobayashi T."/>
            <person name="Momoyama Y."/>
            <person name="Higashiyama T."/>
            <person name="Minoda A."/>
            <person name="Sano M."/>
            <person name="Nomoto H."/>
            <person name="Oishi K."/>
            <person name="Hayashi H."/>
            <person name="Ohta F."/>
            <person name="Nishizaka S."/>
            <person name="Haga S."/>
            <person name="Miura S."/>
            <person name="Morishita T."/>
            <person name="Kabeya Y."/>
            <person name="Terasawa K."/>
            <person name="Suzuki Y."/>
            <person name="Ishii Y."/>
            <person name="Asakawa S."/>
            <person name="Takano H."/>
            <person name="Ohta N."/>
            <person name="Kuroiwa H."/>
            <person name="Tanaka K."/>
            <person name="Shimizu N."/>
            <person name="Sugano S."/>
            <person name="Sato N."/>
            <person name="Nozaki H."/>
            <person name="Ogasawara N."/>
            <person name="Kohara Y."/>
            <person name="Kuroiwa T."/>
        </authorList>
    </citation>
    <scope>NUCLEOTIDE SEQUENCE [LARGE SCALE GENOMIC DNA]</scope>
    <source>
        <strain evidence="13 14">10D</strain>
    </source>
</reference>
<comment type="similarity">
    <text evidence="3">Belongs to the peptidase M50A family.</text>
</comment>
<evidence type="ECO:0000256" key="10">
    <source>
        <dbReference type="ARBA" id="ARBA00023136"/>
    </source>
</evidence>
<keyword evidence="8 11" id="KW-1133">Transmembrane helix</keyword>
<dbReference type="InterPro" id="IPR001478">
    <property type="entry name" value="PDZ"/>
</dbReference>
<keyword evidence="5 11" id="KW-0812">Transmembrane</keyword>
<evidence type="ECO:0000313" key="13">
    <source>
        <dbReference type="EMBL" id="BAM82314.1"/>
    </source>
</evidence>
<evidence type="ECO:0000256" key="4">
    <source>
        <dbReference type="ARBA" id="ARBA00022670"/>
    </source>
</evidence>
<dbReference type="PANTHER" id="PTHR42837:SF2">
    <property type="entry name" value="MEMBRANE METALLOPROTEASE ARASP2, CHLOROPLASTIC-RELATED"/>
    <property type="match status" value="1"/>
</dbReference>
<dbReference type="eggNOG" id="ENOG502QT40">
    <property type="taxonomic scope" value="Eukaryota"/>
</dbReference>
<dbReference type="InterPro" id="IPR036034">
    <property type="entry name" value="PDZ_sf"/>
</dbReference>
<gene>
    <name evidence="13" type="ORF">CYME_CMR030C</name>
</gene>
<comment type="subcellular location">
    <subcellularLocation>
        <location evidence="2">Membrane</location>
        <topology evidence="2">Multi-pass membrane protein</topology>
    </subcellularLocation>
</comment>
<evidence type="ECO:0000313" key="14">
    <source>
        <dbReference type="Proteomes" id="UP000007014"/>
    </source>
</evidence>
<dbReference type="HOGENOM" id="CLU_025778_1_3_1"/>
<sequence length="430" mass="45994">MVEAFVWSVAAAKVPRTGRHTLGAQRQAYKPGSAELSAWRCPQRRLSASKRPALVASIATEAGVNLTGVFILAGTVVIHELGHFLAARLQGIKVKGFSIGFGPRLFSFRPKNSETEFAIRLLPLGGFVAFPEDYRYDEESKTIVKNDDPDLLQNRPLMQRALVIAAGVLANIALAWTLLFTSVETVGAPRMQFETGVSVPALTDMSAPAAKAGLKPGDVIVAVNGQALAPGAESALEAANMLRRLAADPQHKPIELQLSDGRVVRVDPEGGRIGVQLVPNAKVSRERVPLRNAVPETNKEFVNTLRNTINGFITLFSNLKENSKELSGPLGVASIGAEIARHDASVLLQFAAVISLNLGIINALPLPALDGGQMAFLIVEAIRGKPLPRNLENAINGTALTLLLVMSGFLLIGDLERIQVLSWLMNGPSP</sequence>
<dbReference type="Gene3D" id="2.30.42.10">
    <property type="match status" value="1"/>
</dbReference>
<name>M1VAX0_CYAM1</name>
<feature type="transmembrane region" description="Helical" evidence="11">
    <location>
        <begin position="161"/>
        <end position="183"/>
    </location>
</feature>